<dbReference type="AlphaFoldDB" id="A0A267EHT6"/>
<dbReference type="InterPro" id="IPR023394">
    <property type="entry name" value="Sec7_C_sf"/>
</dbReference>
<dbReference type="SUPFAM" id="SSF48425">
    <property type="entry name" value="Sec7 domain"/>
    <property type="match status" value="1"/>
</dbReference>
<proteinExistence type="inferred from homology"/>
<keyword evidence="5" id="KW-0175">Coiled coil</keyword>
<dbReference type="STRING" id="282301.A0A267EHT6"/>
<name>A0A267EHT6_9PLAT</name>
<dbReference type="GO" id="GO:0032012">
    <property type="term" value="P:regulation of ARF protein signal transduction"/>
    <property type="evidence" value="ECO:0007669"/>
    <property type="project" value="InterPro"/>
</dbReference>
<keyword evidence="9" id="KW-1185">Reference proteome</keyword>
<evidence type="ECO:0000259" key="7">
    <source>
        <dbReference type="PROSITE" id="PS50190"/>
    </source>
</evidence>
<dbReference type="Pfam" id="PF16453">
    <property type="entry name" value="IQ_SEC7_PH"/>
    <property type="match status" value="1"/>
</dbReference>
<evidence type="ECO:0000313" key="9">
    <source>
        <dbReference type="Proteomes" id="UP000215902"/>
    </source>
</evidence>
<feature type="compositionally biased region" description="Gly residues" evidence="6">
    <location>
        <begin position="169"/>
        <end position="184"/>
    </location>
</feature>
<dbReference type="InterPro" id="IPR033742">
    <property type="entry name" value="IQSEC_PH"/>
</dbReference>
<accession>A0A267EHT6</accession>
<evidence type="ECO:0000313" key="8">
    <source>
        <dbReference type="EMBL" id="PAA61048.1"/>
    </source>
</evidence>
<feature type="compositionally biased region" description="Basic residues" evidence="6">
    <location>
        <begin position="123"/>
        <end position="143"/>
    </location>
</feature>
<comment type="subcellular location">
    <subcellularLocation>
        <location evidence="1">Cytoplasm</location>
    </subcellularLocation>
</comment>
<feature type="compositionally biased region" description="Low complexity" evidence="6">
    <location>
        <begin position="277"/>
        <end position="288"/>
    </location>
</feature>
<evidence type="ECO:0000256" key="5">
    <source>
        <dbReference type="ARBA" id="ARBA00023054"/>
    </source>
</evidence>
<evidence type="ECO:0000256" key="1">
    <source>
        <dbReference type="ARBA" id="ARBA00004496"/>
    </source>
</evidence>
<feature type="compositionally biased region" description="Low complexity" evidence="6">
    <location>
        <begin position="710"/>
        <end position="725"/>
    </location>
</feature>
<gene>
    <name evidence="8" type="ORF">BOX15_Mlig020756g1</name>
</gene>
<feature type="compositionally biased region" description="Acidic residues" evidence="6">
    <location>
        <begin position="18"/>
        <end position="29"/>
    </location>
</feature>
<feature type="region of interest" description="Disordered" evidence="6">
    <location>
        <begin position="112"/>
        <end position="145"/>
    </location>
</feature>
<dbReference type="InterPro" id="IPR011993">
    <property type="entry name" value="PH-like_dom_sf"/>
</dbReference>
<organism evidence="8 9">
    <name type="scientific">Macrostomum lignano</name>
    <dbReference type="NCBI Taxonomy" id="282301"/>
    <lineage>
        <taxon>Eukaryota</taxon>
        <taxon>Metazoa</taxon>
        <taxon>Spiralia</taxon>
        <taxon>Lophotrochozoa</taxon>
        <taxon>Platyhelminthes</taxon>
        <taxon>Rhabditophora</taxon>
        <taxon>Macrostomorpha</taxon>
        <taxon>Macrostomida</taxon>
        <taxon>Macrostomidae</taxon>
        <taxon>Macrostomum</taxon>
    </lineage>
</organism>
<feature type="domain" description="SEC7" evidence="7">
    <location>
        <begin position="342"/>
        <end position="536"/>
    </location>
</feature>
<dbReference type="Pfam" id="PF00612">
    <property type="entry name" value="IQ"/>
    <property type="match status" value="1"/>
</dbReference>
<dbReference type="PROSITE" id="PS50190">
    <property type="entry name" value="SEC7"/>
    <property type="match status" value="1"/>
</dbReference>
<evidence type="ECO:0000256" key="4">
    <source>
        <dbReference type="ARBA" id="ARBA00022553"/>
    </source>
</evidence>
<feature type="compositionally biased region" description="Low complexity" evidence="6">
    <location>
        <begin position="257"/>
        <end position="268"/>
    </location>
</feature>
<feature type="compositionally biased region" description="Polar residues" evidence="6">
    <location>
        <begin position="194"/>
        <end position="204"/>
    </location>
</feature>
<dbReference type="GO" id="GO:0030036">
    <property type="term" value="P:actin cytoskeleton organization"/>
    <property type="evidence" value="ECO:0007669"/>
    <property type="project" value="TreeGrafter"/>
</dbReference>
<dbReference type="Proteomes" id="UP000215902">
    <property type="component" value="Unassembled WGS sequence"/>
</dbReference>
<keyword evidence="4" id="KW-0597">Phosphoprotein</keyword>
<dbReference type="Gene3D" id="1.10.220.20">
    <property type="match status" value="1"/>
</dbReference>
<feature type="compositionally biased region" description="Low complexity" evidence="6">
    <location>
        <begin position="113"/>
        <end position="122"/>
    </location>
</feature>
<dbReference type="CDD" id="cd23767">
    <property type="entry name" value="IQCD"/>
    <property type="match status" value="1"/>
</dbReference>
<sequence length="754" mass="83719">MTMASRLDSGLDERLVEEVEGGEEDEDGDFASGAEVAADQDVDAFDDNEQFREQHAVKVIQRYYRGYKLRKDFDQMRADKRCSRRLDLGAIGANSALDMSDSAVDVTALSIEQKQQQQTHSSSKSKKQQQQRHQHHPRHQHRHNSLDDILVGNDEAFLAWQRSLQPLGVGGNGNTGGEGGGISGGDATDGDSPGQDSGVHSSEQLVAAAASASTTVASSTPSRPSSHSQQFHHQQPQRPPLVKRCHSCSAAAAAAAGGASSTGTPPSADFLSSALPQKQQTQKAQTAHSHLHHHHHQQAQMPPSASVPAMVSGAVGNGSSPAVAACPRHQQQQQPASYASHYSHNDRVRKRTYRIGLNFFNRKPDKGIQFLIGHHFIQNSPSAVARFLLHRKGLCKQVISNYLGQCHASAFVNRVCDHFLNDFDFASKPLDIALREFLQFIEIKGEAQVVSRILEKFANRFITCNASWIAEKFQDSDVIHLLVFAVMMLNTDLHNMNNKKKISLREFVHNLRGCDSGSDLADTQMLADLYERIRAEPLRAGSDHVTQVLKMEAQLYGRHPPLAEPHRRLVCFCKLSLVKDWKGQTKPRQSERAVFLFNDMLIVTKCLERKRRVFYQYRGSLGLHRMQVSFSVPDRLQLSYPIHIVADPDGCDLDSGGGCHHDMVFAARNFHDRSRFCDDLVESIHEVGDMRRFERSLFAEPAVSQHLQQQQVPLHHSQVQQQHPPTCHHPPQTRRSRASSGGGGGNSTATTKTN</sequence>
<dbReference type="SMART" id="SM00222">
    <property type="entry name" value="Sec7"/>
    <property type="match status" value="1"/>
</dbReference>
<dbReference type="InterPro" id="IPR000048">
    <property type="entry name" value="IQ_motif_EF-hand-BS"/>
</dbReference>
<dbReference type="Pfam" id="PF01369">
    <property type="entry name" value="Sec7"/>
    <property type="match status" value="1"/>
</dbReference>
<dbReference type="PANTHER" id="PTHR10663">
    <property type="entry name" value="GUANYL-NUCLEOTIDE EXCHANGE FACTOR"/>
    <property type="match status" value="1"/>
</dbReference>
<dbReference type="FunFam" id="1.10.1000.11:FF:000002">
    <property type="entry name" value="Cytohesin 1"/>
    <property type="match status" value="1"/>
</dbReference>
<dbReference type="GO" id="GO:0005085">
    <property type="term" value="F:guanyl-nucleotide exchange factor activity"/>
    <property type="evidence" value="ECO:0007669"/>
    <property type="project" value="InterPro"/>
</dbReference>
<feature type="compositionally biased region" description="Low complexity" evidence="6">
    <location>
        <begin position="206"/>
        <end position="236"/>
    </location>
</feature>
<feature type="region of interest" description="Disordered" evidence="6">
    <location>
        <begin position="257"/>
        <end position="343"/>
    </location>
</feature>
<evidence type="ECO:0000256" key="2">
    <source>
        <dbReference type="ARBA" id="ARBA00006248"/>
    </source>
</evidence>
<comment type="caution">
    <text evidence="8">The sequence shown here is derived from an EMBL/GenBank/DDBJ whole genome shotgun (WGS) entry which is preliminary data.</text>
</comment>
<feature type="region of interest" description="Disordered" evidence="6">
    <location>
        <begin position="710"/>
        <end position="754"/>
    </location>
</feature>
<dbReference type="SUPFAM" id="SSF50729">
    <property type="entry name" value="PH domain-like"/>
    <property type="match status" value="1"/>
</dbReference>
<dbReference type="OrthoDB" id="430364at2759"/>
<dbReference type="CDD" id="cd00171">
    <property type="entry name" value="Sec7"/>
    <property type="match status" value="1"/>
</dbReference>
<dbReference type="PANTHER" id="PTHR10663:SF342">
    <property type="entry name" value="FI21420P1"/>
    <property type="match status" value="1"/>
</dbReference>
<reference evidence="8 9" key="1">
    <citation type="submission" date="2017-06" db="EMBL/GenBank/DDBJ databases">
        <title>A platform for efficient transgenesis in Macrostomum lignano, a flatworm model organism for stem cell research.</title>
        <authorList>
            <person name="Berezikov E."/>
        </authorList>
    </citation>
    <scope>NUCLEOTIDE SEQUENCE [LARGE SCALE GENOMIC DNA]</scope>
    <source>
        <strain evidence="8">DV1</strain>
        <tissue evidence="8">Whole organism</tissue>
    </source>
</reference>
<protein>
    <recommendedName>
        <fullName evidence="7">SEC7 domain-containing protein</fullName>
    </recommendedName>
</protein>
<dbReference type="GO" id="GO:0005737">
    <property type="term" value="C:cytoplasm"/>
    <property type="evidence" value="ECO:0007669"/>
    <property type="project" value="UniProtKB-SubCell"/>
</dbReference>
<feature type="compositionally biased region" description="Acidic residues" evidence="6">
    <location>
        <begin position="38"/>
        <end position="48"/>
    </location>
</feature>
<evidence type="ECO:0000256" key="3">
    <source>
        <dbReference type="ARBA" id="ARBA00022490"/>
    </source>
</evidence>
<keyword evidence="3" id="KW-0963">Cytoplasm</keyword>
<feature type="region of interest" description="Disordered" evidence="6">
    <location>
        <begin position="1"/>
        <end position="49"/>
    </location>
</feature>
<dbReference type="PROSITE" id="PS50096">
    <property type="entry name" value="IQ"/>
    <property type="match status" value="1"/>
</dbReference>
<evidence type="ECO:0000256" key="6">
    <source>
        <dbReference type="SAM" id="MobiDB-lite"/>
    </source>
</evidence>
<dbReference type="Gene3D" id="2.30.29.30">
    <property type="entry name" value="Pleckstrin-homology domain (PH domain)/Phosphotyrosine-binding domain (PTB)"/>
    <property type="match status" value="1"/>
</dbReference>
<dbReference type="EMBL" id="NIVC01002077">
    <property type="protein sequence ID" value="PAA61048.1"/>
    <property type="molecule type" value="Genomic_DNA"/>
</dbReference>
<comment type="similarity">
    <text evidence="2">Belongs to the BRAG family.</text>
</comment>
<dbReference type="InterPro" id="IPR000904">
    <property type="entry name" value="Sec7_dom"/>
</dbReference>
<dbReference type="Gene3D" id="1.10.1000.11">
    <property type="entry name" value="Arf Nucleotide-binding Site Opener,domain 2"/>
    <property type="match status" value="1"/>
</dbReference>
<feature type="region of interest" description="Disordered" evidence="6">
    <location>
        <begin position="169"/>
        <end position="244"/>
    </location>
</feature>
<dbReference type="InterPro" id="IPR035999">
    <property type="entry name" value="Sec7_dom_sf"/>
</dbReference>
<dbReference type="SMART" id="SM00015">
    <property type="entry name" value="IQ"/>
    <property type="match status" value="1"/>
</dbReference>
<feature type="compositionally biased region" description="Polar residues" evidence="6">
    <location>
        <begin position="329"/>
        <end position="342"/>
    </location>
</feature>